<dbReference type="Proteomes" id="UP000738826">
    <property type="component" value="Unassembled WGS sequence"/>
</dbReference>
<dbReference type="EMBL" id="JAACQH010000004">
    <property type="protein sequence ID" value="NCS90843.1"/>
    <property type="molecule type" value="Genomic_DNA"/>
</dbReference>
<evidence type="ECO:0000313" key="1">
    <source>
        <dbReference type="EMBL" id="NCS90843.1"/>
    </source>
</evidence>
<proteinExistence type="predicted"/>
<sequence>MTKNLSKIGSLIFVVAVVVVLLISGNPNAPPIIEEGNLKLMTDKYIKTSTIELYTKGIQILSFSPEVMLIAYNNKTMPIFAYSGIGYSNMEAMFNGNDSKNVEIKGNTMIITYFNNNKDPNKASIIFTLENSTLFYNIIVNASHPENLGQFWWRASTEKYKTIITPSDENIDNEAGKDSGWSKSIQIPESDKNYELLISNDTMLNISGNFTRIGYIIKNKGAIHYLNYSEGLNIKVQEPVELNLTQKYPITISTSSTISDGIRIYKNGTQILSLSPWEAIFKHDGRTQRLISSKKYDEDNPNKVIFNYNNSEKLIKISNFSINGMNGYEMNVSWVNESKEVREVGFNIKIYENKSYAEIKYIYRTKNAYVSLEPLSYGISFDKDKFKYIKILRDSEIKGNIQRNVIENEKKGYLNFEECEKEKCDKIIAEQWFMDKGKYAFPEKVVEIEGNFSRISHYFTYNLVRLYKSNFKESLKIYVE</sequence>
<reference evidence="1" key="1">
    <citation type="submission" date="2019-11" db="EMBL/GenBank/DDBJ databases">
        <title>Lipid analysis of CO2-rich subsurface aquifers suggests an autotrophy-based deep biosphere with lysolipids enriched in CPR bacteria.</title>
        <authorList>
            <person name="Probst A.J."/>
            <person name="Elling F.J."/>
            <person name="Castelle C.J."/>
            <person name="Zhu Q."/>
            <person name="Elvert M."/>
            <person name="Birarda G."/>
            <person name="Holman H.-Y."/>
            <person name="Lane K.R."/>
            <person name="Ladd B."/>
            <person name="Ryan M.C."/>
            <person name="Woyke T."/>
            <person name="Hinrichs K.-U."/>
            <person name="Banfield J.F."/>
        </authorList>
    </citation>
    <scope>NUCLEOTIDE SEQUENCE</scope>
    <source>
        <strain evidence="1">CG_2015-04_33_537</strain>
    </source>
</reference>
<gene>
    <name evidence="1" type="ORF">GW779_00240</name>
</gene>
<evidence type="ECO:0000313" key="2">
    <source>
        <dbReference type="Proteomes" id="UP000738826"/>
    </source>
</evidence>
<protein>
    <submittedName>
        <fullName evidence="1">Uncharacterized protein</fullName>
    </submittedName>
</protein>
<accession>A0A8J8CF99</accession>
<dbReference type="AlphaFoldDB" id="A0A8J8CF99"/>
<organism evidence="1 2">
    <name type="scientific">Candidatus Altarchaeum hamiconexum</name>
    <dbReference type="NCBI Taxonomy" id="1803513"/>
    <lineage>
        <taxon>Archaea</taxon>
        <taxon>Candidatus Altarchaeota</taxon>
        <taxon>Candidatus Altiarchaeia</taxon>
        <taxon>Candidatus Altarchaeales</taxon>
        <taxon>Candidatus Altarchaeaceae</taxon>
        <taxon>Candidatus Altarchaeum</taxon>
    </lineage>
</organism>
<comment type="caution">
    <text evidence="1">The sequence shown here is derived from an EMBL/GenBank/DDBJ whole genome shotgun (WGS) entry which is preliminary data.</text>
</comment>
<name>A0A8J8CF99_9ARCH</name>